<keyword evidence="7" id="KW-1185">Reference proteome</keyword>
<keyword evidence="3 5" id="KW-1133">Transmembrane helix</keyword>
<dbReference type="EMBL" id="JAXOVC010000009">
    <property type="protein sequence ID" value="KAK4497368.1"/>
    <property type="molecule type" value="Genomic_DNA"/>
</dbReference>
<dbReference type="InterPro" id="IPR023352">
    <property type="entry name" value="MAPEG-like_dom_sf"/>
</dbReference>
<evidence type="ECO:0000313" key="7">
    <source>
        <dbReference type="Proteomes" id="UP001305779"/>
    </source>
</evidence>
<gene>
    <name evidence="6" type="ORF">PRZ48_011819</name>
</gene>
<dbReference type="PANTHER" id="PTHR35371:SF1">
    <property type="entry name" value="BLR7753 PROTEIN"/>
    <property type="match status" value="1"/>
</dbReference>
<dbReference type="SUPFAM" id="SSF161084">
    <property type="entry name" value="MAPEG domain-like"/>
    <property type="match status" value="1"/>
</dbReference>
<evidence type="ECO:0000256" key="3">
    <source>
        <dbReference type="ARBA" id="ARBA00022989"/>
    </source>
</evidence>
<evidence type="ECO:0000256" key="2">
    <source>
        <dbReference type="ARBA" id="ARBA00022692"/>
    </source>
</evidence>
<evidence type="ECO:0000256" key="1">
    <source>
        <dbReference type="ARBA" id="ARBA00004370"/>
    </source>
</evidence>
<evidence type="ECO:0000256" key="5">
    <source>
        <dbReference type="SAM" id="Phobius"/>
    </source>
</evidence>
<protein>
    <submittedName>
        <fullName evidence="6">Uncharacterized protein</fullName>
    </submittedName>
</protein>
<dbReference type="Proteomes" id="UP001305779">
    <property type="component" value="Unassembled WGS sequence"/>
</dbReference>
<dbReference type="PANTHER" id="PTHR35371">
    <property type="entry name" value="INNER MEMBRANE PROTEIN"/>
    <property type="match status" value="1"/>
</dbReference>
<proteinExistence type="predicted"/>
<keyword evidence="4 5" id="KW-0472">Membrane</keyword>
<dbReference type="Pfam" id="PF01124">
    <property type="entry name" value="MAPEG"/>
    <property type="match status" value="1"/>
</dbReference>
<reference evidence="6 7" key="1">
    <citation type="journal article" date="2023" name="G3 (Bethesda)">
        <title>A chromosome-level genome assembly of Zasmidium syzygii isolated from banana leaves.</title>
        <authorList>
            <person name="van Westerhoven A.C."/>
            <person name="Mehrabi R."/>
            <person name="Talebi R."/>
            <person name="Steentjes M.B.F."/>
            <person name="Corcolon B."/>
            <person name="Chong P.A."/>
            <person name="Kema G.H.J."/>
            <person name="Seidl M.F."/>
        </authorList>
    </citation>
    <scope>NUCLEOTIDE SEQUENCE [LARGE SCALE GENOMIC DNA]</scope>
    <source>
        <strain evidence="6 7">P124</strain>
    </source>
</reference>
<feature type="transmembrane region" description="Helical" evidence="5">
    <location>
        <begin position="43"/>
        <end position="63"/>
    </location>
</feature>
<organism evidence="6 7">
    <name type="scientific">Zasmidium cellare</name>
    <name type="common">Wine cellar mold</name>
    <name type="synonym">Racodium cellare</name>
    <dbReference type="NCBI Taxonomy" id="395010"/>
    <lineage>
        <taxon>Eukaryota</taxon>
        <taxon>Fungi</taxon>
        <taxon>Dikarya</taxon>
        <taxon>Ascomycota</taxon>
        <taxon>Pezizomycotina</taxon>
        <taxon>Dothideomycetes</taxon>
        <taxon>Dothideomycetidae</taxon>
        <taxon>Mycosphaerellales</taxon>
        <taxon>Mycosphaerellaceae</taxon>
        <taxon>Zasmidium</taxon>
    </lineage>
</organism>
<keyword evidence="2 5" id="KW-0812">Transmembrane</keyword>
<comment type="subcellular location">
    <subcellularLocation>
        <location evidence="1">Membrane</location>
    </subcellularLocation>
</comment>
<comment type="caution">
    <text evidence="6">The sequence shown here is derived from an EMBL/GenBank/DDBJ whole genome shotgun (WGS) entry which is preliminary data.</text>
</comment>
<name>A0ABR0E8F8_ZASCE</name>
<dbReference type="Gene3D" id="1.20.120.550">
    <property type="entry name" value="Membrane associated eicosanoid/glutathione metabolism-like domain"/>
    <property type="match status" value="1"/>
</dbReference>
<accession>A0ABR0E8F8</accession>
<evidence type="ECO:0000313" key="6">
    <source>
        <dbReference type="EMBL" id="KAK4497368.1"/>
    </source>
</evidence>
<sequence length="230" mass="24153">MSGNNAADKARETADQAKDFAEQGKQTFLEKLKEDGVENPQGLSMFAFGGLFLAAVPVTSWIAQPNGLLEKAVNGVVSSVAFLGSAGSTSTVAQTGKIAALGALYVTVTYAISGAGSAAGVDSGNKEGRDNNHPRAQVQNLKGLPLRLHSAHYNLMEMFPGWAISAALAQAMAPGDQTLINLLGLHVLSKVFVYYPSYIFNIGLPRTLSHVVATASVINVALRLSKRPVL</sequence>
<dbReference type="InterPro" id="IPR001129">
    <property type="entry name" value="Membr-assoc_MAPEG"/>
</dbReference>
<evidence type="ECO:0000256" key="4">
    <source>
        <dbReference type="ARBA" id="ARBA00023136"/>
    </source>
</evidence>